<dbReference type="eggNOG" id="COG1266">
    <property type="taxonomic scope" value="Bacteria"/>
</dbReference>
<dbReference type="GO" id="GO:0004175">
    <property type="term" value="F:endopeptidase activity"/>
    <property type="evidence" value="ECO:0007669"/>
    <property type="project" value="UniProtKB-ARBA"/>
</dbReference>
<evidence type="ECO:0000313" key="5">
    <source>
        <dbReference type="Proteomes" id="UP000006056"/>
    </source>
</evidence>
<dbReference type="STRING" id="926566.Terro_0463"/>
<keyword evidence="2" id="KW-0472">Membrane</keyword>
<dbReference type="AlphaFoldDB" id="I3ZC37"/>
<keyword evidence="5" id="KW-1185">Reference proteome</keyword>
<proteinExistence type="predicted"/>
<feature type="domain" description="CAAX prenyl protease 2/Lysostaphin resistance protein A-like" evidence="3">
    <location>
        <begin position="173"/>
        <end position="280"/>
    </location>
</feature>
<feature type="transmembrane region" description="Helical" evidence="2">
    <location>
        <begin position="220"/>
        <end position="239"/>
    </location>
</feature>
<keyword evidence="4" id="KW-0378">Hydrolase</keyword>
<keyword evidence="2" id="KW-0812">Transmembrane</keyword>
<dbReference type="PANTHER" id="PTHR39430:SF1">
    <property type="entry name" value="PROTEASE"/>
    <property type="match status" value="1"/>
</dbReference>
<evidence type="ECO:0000313" key="4">
    <source>
        <dbReference type="EMBL" id="AFL86805.1"/>
    </source>
</evidence>
<feature type="transmembrane region" description="Helical" evidence="2">
    <location>
        <begin position="170"/>
        <end position="187"/>
    </location>
</feature>
<organism evidence="4 5">
    <name type="scientific">Terriglobus roseus (strain DSM 18391 / NRRL B-41598 / KBS 63)</name>
    <dbReference type="NCBI Taxonomy" id="926566"/>
    <lineage>
        <taxon>Bacteria</taxon>
        <taxon>Pseudomonadati</taxon>
        <taxon>Acidobacteriota</taxon>
        <taxon>Terriglobia</taxon>
        <taxon>Terriglobales</taxon>
        <taxon>Acidobacteriaceae</taxon>
        <taxon>Terriglobus</taxon>
    </lineage>
</organism>
<evidence type="ECO:0000256" key="1">
    <source>
        <dbReference type="SAM" id="MobiDB-lite"/>
    </source>
</evidence>
<feature type="transmembrane region" description="Helical" evidence="2">
    <location>
        <begin position="54"/>
        <end position="78"/>
    </location>
</feature>
<keyword evidence="2" id="KW-1133">Transmembrane helix</keyword>
<gene>
    <name evidence="4" type="ordered locus">Terro_0463</name>
</gene>
<feature type="transmembrane region" description="Helical" evidence="2">
    <location>
        <begin position="246"/>
        <end position="263"/>
    </location>
</feature>
<dbReference type="HOGENOM" id="CLU_051806_2_0_0"/>
<feature type="transmembrane region" description="Helical" evidence="2">
    <location>
        <begin position="133"/>
        <end position="158"/>
    </location>
</feature>
<dbReference type="PANTHER" id="PTHR39430">
    <property type="entry name" value="MEMBRANE-ASSOCIATED PROTEASE-RELATED"/>
    <property type="match status" value="1"/>
</dbReference>
<dbReference type="Proteomes" id="UP000006056">
    <property type="component" value="Chromosome"/>
</dbReference>
<sequence>MSDEITPQAKPIATTGEPEWFPPAQDDSITTHPPEPASGIRRIFFGDDGLRAGWALLLWFTFISMIGRGVSAMVRLLLNGHVAPHTNPEWLTLSMSTISFFVVAAAALVVSRIERRPWATYGIGSLRGRAGELGMGLLWGFVALSLLVGALHATGYLTFGGFNLHGGANIILWAILFALSFLMTGFFEEFAFRGFPQFTLTRGIAGILRSAGLEDRAKAVSFWITAILLAILFGAVHAGNPGEGRIGLIAAGLIGFLFAFSLWRTGSLWWAIGFHAAWDWAESYFYGTSDSGLVLPHRLLITQPQGNPLYSGGTIGPEGSIFIVVIIAIVAAIIALTLKPRPGSPSTEQ</sequence>
<keyword evidence="4" id="KW-0645">Protease</keyword>
<dbReference type="InterPro" id="IPR003675">
    <property type="entry name" value="Rce1/LyrA-like_dom"/>
</dbReference>
<name>I3ZC37_TERRK</name>
<feature type="region of interest" description="Disordered" evidence="1">
    <location>
        <begin position="1"/>
        <end position="33"/>
    </location>
</feature>
<reference evidence="4 5" key="1">
    <citation type="submission" date="2012-06" db="EMBL/GenBank/DDBJ databases">
        <title>Complete genome of Terriglobus roseus DSM 18391.</title>
        <authorList>
            <consortium name="US DOE Joint Genome Institute (JGI-PGF)"/>
            <person name="Lucas S."/>
            <person name="Copeland A."/>
            <person name="Lapidus A."/>
            <person name="Glavina del Rio T."/>
            <person name="Dalin E."/>
            <person name="Tice H."/>
            <person name="Bruce D."/>
            <person name="Goodwin L."/>
            <person name="Pitluck S."/>
            <person name="Peters L."/>
            <person name="Mikhailova N."/>
            <person name="Munk A.C.C."/>
            <person name="Kyrpides N."/>
            <person name="Mavromatis K."/>
            <person name="Ivanova N."/>
            <person name="Brettin T."/>
            <person name="Detter J.C."/>
            <person name="Han C."/>
            <person name="Larimer F."/>
            <person name="Land M."/>
            <person name="Hauser L."/>
            <person name="Markowitz V."/>
            <person name="Cheng J.-F."/>
            <person name="Hugenholtz P."/>
            <person name="Woyke T."/>
            <person name="Wu D."/>
            <person name="Brambilla E."/>
            <person name="Klenk H.-P."/>
            <person name="Eisen J.A."/>
        </authorList>
    </citation>
    <scope>NUCLEOTIDE SEQUENCE [LARGE SCALE GENOMIC DNA]</scope>
    <source>
        <strain evidence="5">DSM 18391 / NRRL B-41598 / KBS 63</strain>
    </source>
</reference>
<protein>
    <submittedName>
        <fullName evidence="4">CAAX amino terminal protease family</fullName>
    </submittedName>
</protein>
<dbReference type="GO" id="GO:0006508">
    <property type="term" value="P:proteolysis"/>
    <property type="evidence" value="ECO:0007669"/>
    <property type="project" value="UniProtKB-KW"/>
</dbReference>
<dbReference type="OrthoDB" id="324900at2"/>
<feature type="transmembrane region" description="Helical" evidence="2">
    <location>
        <begin position="319"/>
        <end position="338"/>
    </location>
</feature>
<accession>I3ZC37</accession>
<feature type="transmembrane region" description="Helical" evidence="2">
    <location>
        <begin position="90"/>
        <end position="113"/>
    </location>
</feature>
<evidence type="ECO:0000259" key="3">
    <source>
        <dbReference type="Pfam" id="PF02517"/>
    </source>
</evidence>
<dbReference type="GO" id="GO:0080120">
    <property type="term" value="P:CAAX-box protein maturation"/>
    <property type="evidence" value="ECO:0007669"/>
    <property type="project" value="UniProtKB-ARBA"/>
</dbReference>
<dbReference type="KEGG" id="trs:Terro_0463"/>
<evidence type="ECO:0000256" key="2">
    <source>
        <dbReference type="SAM" id="Phobius"/>
    </source>
</evidence>
<dbReference type="Pfam" id="PF02517">
    <property type="entry name" value="Rce1-like"/>
    <property type="match status" value="1"/>
</dbReference>
<dbReference type="EMBL" id="CP003379">
    <property type="protein sequence ID" value="AFL86805.1"/>
    <property type="molecule type" value="Genomic_DNA"/>
</dbReference>
<dbReference type="RefSeq" id="WP_014784374.1">
    <property type="nucleotide sequence ID" value="NC_018014.1"/>
</dbReference>